<reference evidence="1" key="1">
    <citation type="submission" date="2020-05" db="EMBL/GenBank/DDBJ databases">
        <authorList>
            <person name="Chiriac C."/>
            <person name="Salcher M."/>
            <person name="Ghai R."/>
            <person name="Kavagutti S V."/>
        </authorList>
    </citation>
    <scope>NUCLEOTIDE SEQUENCE</scope>
</reference>
<evidence type="ECO:0000313" key="1">
    <source>
        <dbReference type="EMBL" id="CAB4926174.1"/>
    </source>
</evidence>
<protein>
    <submittedName>
        <fullName evidence="1">Unannotated protein</fullName>
    </submittedName>
</protein>
<accession>A0A6J7I671</accession>
<name>A0A6J7I671_9ZZZZ</name>
<gene>
    <name evidence="1" type="ORF">UFOPK3609_01680</name>
</gene>
<dbReference type="EMBL" id="CAFBMQ010000299">
    <property type="protein sequence ID" value="CAB4926174.1"/>
    <property type="molecule type" value="Genomic_DNA"/>
</dbReference>
<proteinExistence type="predicted"/>
<dbReference type="AlphaFoldDB" id="A0A6J7I671"/>
<sequence length="93" mass="10160">MKSPSWLSPSSPMVWSSEMGSRAYCWISSTLSGVMSISLASSSGVASRPSSWSSSRCMRPSLLMTSTMCTGMRMVRAWSAIARVIAWRIHHVA</sequence>
<organism evidence="1">
    <name type="scientific">freshwater metagenome</name>
    <dbReference type="NCBI Taxonomy" id="449393"/>
    <lineage>
        <taxon>unclassified sequences</taxon>
        <taxon>metagenomes</taxon>
        <taxon>ecological metagenomes</taxon>
    </lineage>
</organism>